<keyword evidence="3 4" id="KW-0456">Lyase</keyword>
<dbReference type="GO" id="GO:0016836">
    <property type="term" value="F:hydro-lyase activity"/>
    <property type="evidence" value="ECO:0007669"/>
    <property type="project" value="UniProtKB-UniRule"/>
</dbReference>
<comment type="catalytic activity">
    <reaction evidence="4">
        <text>chorismate = 3-[(1-carboxyvinyl)-oxy]benzoate + H2O</text>
        <dbReference type="Rhea" id="RHEA:40051"/>
        <dbReference type="ChEBI" id="CHEBI:15377"/>
        <dbReference type="ChEBI" id="CHEBI:29748"/>
        <dbReference type="ChEBI" id="CHEBI:76981"/>
        <dbReference type="EC" id="4.2.1.151"/>
    </reaction>
</comment>
<gene>
    <name evidence="4" type="primary">mqnA</name>
    <name evidence="5" type="ordered locus">Dester_0642</name>
</gene>
<dbReference type="InterPro" id="IPR003773">
    <property type="entry name" value="Menaquinone_biosynth"/>
</dbReference>
<dbReference type="InParanoid" id="F0S371"/>
<dbReference type="CDD" id="cd13634">
    <property type="entry name" value="PBP2_Sco4506"/>
    <property type="match status" value="1"/>
</dbReference>
<proteinExistence type="inferred from homology"/>
<dbReference type="eggNOG" id="COG1427">
    <property type="taxonomic scope" value="Bacteria"/>
</dbReference>
<dbReference type="RefSeq" id="WP_013638250.1">
    <property type="nucleotide sequence ID" value="NC_015185.1"/>
</dbReference>
<sequence>MLRVGKIEYLNTIPVYYGFLSGKVDSSGVVFVEEVPSELNKMLREGKLDISVISSYEYLKNSQNYLLLPNLSISAKKKVISVLFLSTVPIHQLHRKDVWLTRSSMTSRELLKYLLREVYGIEPNYRFYSLKEGNLPKNPTALLTIGDDALKMIKTQKFPFVYDLAEEWFNLFSLPFVFAVWAVRKDSFKEKREEVITFYEKLIKSKKIGLDSYKEICKNFSSKISICEDLCKNYLKQLIYDLNIEELNSMEKFSKVINVVSSFQFIPVNYLRLKS</sequence>
<dbReference type="UniPathway" id="UPA00079"/>
<dbReference type="HOGENOM" id="CLU_059898_0_0_0"/>
<dbReference type="KEGG" id="dte:Dester_0642"/>
<comment type="similarity">
    <text evidence="4">Belongs to the MqnA/MqnD family. MqnA subfamily.</text>
</comment>
<dbReference type="Proteomes" id="UP000007102">
    <property type="component" value="Chromosome"/>
</dbReference>
<organism evidence="5 6">
    <name type="scientific">Desulfurobacterium thermolithotrophum (strain DSM 11699 / BSA)</name>
    <dbReference type="NCBI Taxonomy" id="868864"/>
    <lineage>
        <taxon>Bacteria</taxon>
        <taxon>Pseudomonadati</taxon>
        <taxon>Aquificota</taxon>
        <taxon>Aquificia</taxon>
        <taxon>Desulfurobacteriales</taxon>
        <taxon>Desulfurobacteriaceae</taxon>
        <taxon>Desulfurobacterium</taxon>
    </lineage>
</organism>
<dbReference type="AlphaFoldDB" id="F0S371"/>
<dbReference type="PANTHER" id="PTHR37690">
    <property type="entry name" value="CHORISMATE DEHYDRATASE"/>
    <property type="match status" value="1"/>
</dbReference>
<evidence type="ECO:0000256" key="1">
    <source>
        <dbReference type="ARBA" id="ARBA00004863"/>
    </source>
</evidence>
<evidence type="ECO:0000256" key="4">
    <source>
        <dbReference type="HAMAP-Rule" id="MF_00995"/>
    </source>
</evidence>
<name>F0S371_DESTD</name>
<dbReference type="OrthoDB" id="9810112at2"/>
<reference evidence="5 6" key="1">
    <citation type="journal article" date="2011" name="Stand. Genomic Sci.">
        <title>Complete genome sequence of the thermophilic sulfur-reducer Desulfurobacterium thermolithotrophum type strain (BSA(T)) from a deep-sea hydrothermal vent.</title>
        <authorList>
            <person name="Goker M."/>
            <person name="Daligault H."/>
            <person name="Mwirichia R."/>
            <person name="Lapidus A."/>
            <person name="Lucas S."/>
            <person name="Deshpande S."/>
            <person name="Pagani I."/>
            <person name="Tapia R."/>
            <person name="Cheng J.F."/>
            <person name="Goodwin L."/>
            <person name="Pitluck S."/>
            <person name="Liolios K."/>
            <person name="Ivanova N."/>
            <person name="Mavromatis K."/>
            <person name="Mikhailova N."/>
            <person name="Pati A."/>
            <person name="Chen A."/>
            <person name="Palaniappan K."/>
            <person name="Han C."/>
            <person name="Land M."/>
            <person name="Hauser L."/>
            <person name="Pan C."/>
            <person name="Brambilla E.M."/>
            <person name="Rohde M."/>
            <person name="Spring S."/>
            <person name="Sikorski J."/>
            <person name="Wirth R."/>
            <person name="Detter J.C."/>
            <person name="Woyke T."/>
            <person name="Bristow J."/>
            <person name="Eisen J.A."/>
            <person name="Markowitz V."/>
            <person name="Hugenholtz P."/>
            <person name="Kyrpides N.C."/>
            <person name="Klenk H.P."/>
        </authorList>
    </citation>
    <scope>NUCLEOTIDE SEQUENCE [LARGE SCALE GENOMIC DNA]</scope>
    <source>
        <strain evidence="6">DSM 11699 / BSA</strain>
    </source>
</reference>
<evidence type="ECO:0000313" key="5">
    <source>
        <dbReference type="EMBL" id="ADY73293.1"/>
    </source>
</evidence>
<dbReference type="EMBL" id="CP002543">
    <property type="protein sequence ID" value="ADY73293.1"/>
    <property type="molecule type" value="Genomic_DNA"/>
</dbReference>
<reference evidence="6" key="2">
    <citation type="submission" date="2011-02" db="EMBL/GenBank/DDBJ databases">
        <title>The complete genome of Desulfurobacterium thermolithotrophum DSM 11699.</title>
        <authorList>
            <consortium name="US DOE Joint Genome Institute (JGI-PGF)"/>
            <person name="Lucas S."/>
            <person name="Copeland A."/>
            <person name="Lapidus A."/>
            <person name="Bruce D."/>
            <person name="Goodwin L."/>
            <person name="Pitluck S."/>
            <person name="Kyrpides N."/>
            <person name="Mavromatis K."/>
            <person name="Pagani I."/>
            <person name="Ivanova N."/>
            <person name="Mikhailova N."/>
            <person name="Daligault H."/>
            <person name="Detter J.C."/>
            <person name="Tapia R."/>
            <person name="Han C."/>
            <person name="Land M."/>
            <person name="Hauser L."/>
            <person name="Markowitz V."/>
            <person name="Cheng J.-F."/>
            <person name="Hugenholtz P."/>
            <person name="Woyke T."/>
            <person name="Wu D."/>
            <person name="Spring S."/>
            <person name="Brambilla E."/>
            <person name="Klenk H.-P."/>
            <person name="Eisen J.A."/>
        </authorList>
    </citation>
    <scope>NUCLEOTIDE SEQUENCE [LARGE SCALE GENOMIC DNA]</scope>
    <source>
        <strain evidence="6">DSM 11699 / BSA</strain>
    </source>
</reference>
<dbReference type="HAMAP" id="MF_00995">
    <property type="entry name" value="MqnA"/>
    <property type="match status" value="1"/>
</dbReference>
<dbReference type="EC" id="4.2.1.151" evidence="4"/>
<comment type="pathway">
    <text evidence="1 4">Quinol/quinone metabolism; menaquinone biosynthesis.</text>
</comment>
<dbReference type="InterPro" id="IPR030868">
    <property type="entry name" value="MqnA"/>
</dbReference>
<evidence type="ECO:0000313" key="6">
    <source>
        <dbReference type="Proteomes" id="UP000007102"/>
    </source>
</evidence>
<protein>
    <recommendedName>
        <fullName evidence="4">Chorismate dehydratase</fullName>
        <ecNumber evidence="4">4.2.1.151</ecNumber>
    </recommendedName>
    <alternativeName>
        <fullName evidence="4">Menaquinone biosynthetic enzyme MqnA</fullName>
    </alternativeName>
</protein>
<comment type="function">
    <text evidence="4">Catalyzes the dehydration of chorismate into 3-[(1-carboxyvinyl)oxy]benzoate, a step in the biosynthesis of menaquinone (MK, vitamin K2).</text>
</comment>
<dbReference type="SUPFAM" id="SSF53850">
    <property type="entry name" value="Periplasmic binding protein-like II"/>
    <property type="match status" value="1"/>
</dbReference>
<evidence type="ECO:0000256" key="2">
    <source>
        <dbReference type="ARBA" id="ARBA00022428"/>
    </source>
</evidence>
<dbReference type="GO" id="GO:0009234">
    <property type="term" value="P:menaquinone biosynthetic process"/>
    <property type="evidence" value="ECO:0007669"/>
    <property type="project" value="UniProtKB-UniRule"/>
</dbReference>
<dbReference type="STRING" id="868864.Dester_0642"/>
<accession>F0S371</accession>
<keyword evidence="6" id="KW-1185">Reference proteome</keyword>
<keyword evidence="2 4" id="KW-0474">Menaquinone biosynthesis</keyword>
<dbReference type="PANTHER" id="PTHR37690:SF1">
    <property type="entry name" value="CHORISMATE DEHYDRATASE"/>
    <property type="match status" value="1"/>
</dbReference>
<dbReference type="Gene3D" id="3.40.190.10">
    <property type="entry name" value="Periplasmic binding protein-like II"/>
    <property type="match status" value="2"/>
</dbReference>
<evidence type="ECO:0000256" key="3">
    <source>
        <dbReference type="ARBA" id="ARBA00023239"/>
    </source>
</evidence>
<dbReference type="Pfam" id="PF02621">
    <property type="entry name" value="VitK2_biosynth"/>
    <property type="match status" value="1"/>
</dbReference>